<evidence type="ECO:0000313" key="1">
    <source>
        <dbReference type="EMBL" id="OKH37423.1"/>
    </source>
</evidence>
<name>A0A1U7IJV0_9CYAN</name>
<dbReference type="STRING" id="454136.NIES2119_13960"/>
<dbReference type="OrthoDB" id="454880at2"/>
<evidence type="ECO:0008006" key="3">
    <source>
        <dbReference type="Google" id="ProtNLM"/>
    </source>
</evidence>
<dbReference type="EMBL" id="MRCE01000012">
    <property type="protein sequence ID" value="OKH37423.1"/>
    <property type="molecule type" value="Genomic_DNA"/>
</dbReference>
<accession>A0A1U7IJV0</accession>
<proteinExistence type="predicted"/>
<evidence type="ECO:0000313" key="2">
    <source>
        <dbReference type="Proteomes" id="UP000185860"/>
    </source>
</evidence>
<protein>
    <recommendedName>
        <fullName evidence="3">Sigma-70 family RNA polymerase sigma factor</fullName>
    </recommendedName>
</protein>
<comment type="caution">
    <text evidence="1">The sequence shown here is derived from an EMBL/GenBank/DDBJ whole genome shotgun (WGS) entry which is preliminary data.</text>
</comment>
<sequence length="213" mass="25133">MSDRHAHNLHQHLQQLIAEACSYPPKSWQRRRKINQIVQIVTNSGKLWRENTPYYNDALQQTWLYFCRNLEQYNPAQGSVITWLDNYLKWRLQDYRQNQQEEQERIVFSSSLQAENNLDPIDNLPASPDVPLILEETYKWVNADPDGELTKIHAKGYPHLTCQVLILRRLPPETPWKAIAQEFGVPLSTAANFYKRECLPRLRKFAQNQGYLE</sequence>
<dbReference type="RefSeq" id="WP_073594172.1">
    <property type="nucleotide sequence ID" value="NZ_MRCE01000012.1"/>
</dbReference>
<reference evidence="1 2" key="1">
    <citation type="submission" date="2016-11" db="EMBL/GenBank/DDBJ databases">
        <title>Draft Genome Sequences of Nine Cyanobacterial Strains from Diverse Habitats.</title>
        <authorList>
            <person name="Zhu T."/>
            <person name="Hou S."/>
            <person name="Lu X."/>
            <person name="Hess W.R."/>
        </authorList>
    </citation>
    <scope>NUCLEOTIDE SEQUENCE [LARGE SCALE GENOMIC DNA]</scope>
    <source>
        <strain evidence="1 2">IAM M-71</strain>
    </source>
</reference>
<dbReference type="Proteomes" id="UP000185860">
    <property type="component" value="Unassembled WGS sequence"/>
</dbReference>
<organism evidence="1 2">
    <name type="scientific">[Phormidium ambiguum] IAM M-71</name>
    <dbReference type="NCBI Taxonomy" id="454136"/>
    <lineage>
        <taxon>Bacteria</taxon>
        <taxon>Bacillati</taxon>
        <taxon>Cyanobacteriota</taxon>
        <taxon>Cyanophyceae</taxon>
        <taxon>Oscillatoriophycideae</taxon>
        <taxon>Aerosakkonematales</taxon>
        <taxon>Aerosakkonemataceae</taxon>
        <taxon>Floridanema</taxon>
    </lineage>
</organism>
<dbReference type="AlphaFoldDB" id="A0A1U7IJV0"/>
<gene>
    <name evidence="1" type="ORF">NIES2119_13960</name>
</gene>